<organism evidence="1 2">
    <name type="scientific">Clostridium brassicae</name>
    <dbReference type="NCBI Taxonomy" id="2999072"/>
    <lineage>
        <taxon>Bacteria</taxon>
        <taxon>Bacillati</taxon>
        <taxon>Bacillota</taxon>
        <taxon>Clostridia</taxon>
        <taxon>Eubacteriales</taxon>
        <taxon>Clostridiaceae</taxon>
        <taxon>Clostridium</taxon>
    </lineage>
</organism>
<evidence type="ECO:0000313" key="2">
    <source>
        <dbReference type="Proteomes" id="UP001144612"/>
    </source>
</evidence>
<comment type="caution">
    <text evidence="1">The sequence shown here is derived from an EMBL/GenBank/DDBJ whole genome shotgun (WGS) entry which is preliminary data.</text>
</comment>
<proteinExistence type="predicted"/>
<dbReference type="InterPro" id="IPR017647">
    <property type="entry name" value="Dnd_assoc_3"/>
</dbReference>
<gene>
    <name evidence="1" type="primary">dptF</name>
    <name evidence="1" type="ORF">OW729_01145</name>
</gene>
<dbReference type="EMBL" id="JAPQFJ010000001">
    <property type="protein sequence ID" value="MCY6957203.1"/>
    <property type="molecule type" value="Genomic_DNA"/>
</dbReference>
<dbReference type="NCBIfam" id="TIGR03238">
    <property type="entry name" value="dnd_assoc_3"/>
    <property type="match status" value="1"/>
</dbReference>
<dbReference type="RefSeq" id="WP_268059559.1">
    <property type="nucleotide sequence ID" value="NZ_JAPQFJ010000001.1"/>
</dbReference>
<name>A0ABT4D4T9_9CLOT</name>
<reference evidence="1" key="1">
    <citation type="submission" date="2022-12" db="EMBL/GenBank/DDBJ databases">
        <title>Clostridium sp. nov., isolated from industrial wastewater.</title>
        <authorList>
            <person name="Jiayan W."/>
        </authorList>
    </citation>
    <scope>NUCLEOTIDE SEQUENCE</scope>
    <source>
        <strain evidence="1">ZC22-4</strain>
    </source>
</reference>
<sequence>MKKDTFSYLDENYRYLNNYIRDFNEELFISPHSSIIKGKTFTENLTREACKLVGYGLLNRMTQEERLVQLENEGTLEGEILKSFHTIRMLSNKENYADVEEELEVALNIHKNIYKITAWFVQTYIDSKFETDTYEIPMPLENKAYDINLEIIYKVIKNIKNMENTIAKTQDDDKKNEEAMDVFDINEKEEAENIFEDLMIESIINNESDKKCLIQELSKLKEYSKETSEESGEFTNLEKYMNIESGTKEELESINFSECNILTLKDGKVHSSYIKSLITKITDSSELNIFYNSYKKNCTKCSNCDCCPIKANYELLSNENVQDSIVDLLGKCIIKNNITISTKELINVIYELIVPETYIDVNSPMFKRKISNLNDLNYIKLLMPNMIFNHKKLSFIFQELNTLDPLNVKNQKIDDFIIEFNNSKDVLSYFKKYIDYPKGYLDKIKDIEDKETEYKNIRDELLNLFIRSYYLSGKGDVRK</sequence>
<keyword evidence="2" id="KW-1185">Reference proteome</keyword>
<accession>A0ABT4D4T9</accession>
<protein>
    <submittedName>
        <fullName evidence="1">DNA phosphorothioation-dependent restriction protein DptF</fullName>
    </submittedName>
</protein>
<evidence type="ECO:0000313" key="1">
    <source>
        <dbReference type="EMBL" id="MCY6957203.1"/>
    </source>
</evidence>
<dbReference type="Proteomes" id="UP001144612">
    <property type="component" value="Unassembled WGS sequence"/>
</dbReference>